<proteinExistence type="predicted"/>
<dbReference type="PANTHER" id="PTHR11814">
    <property type="entry name" value="SULFATE TRANSPORTER"/>
    <property type="match status" value="1"/>
</dbReference>
<evidence type="ECO:0000256" key="1">
    <source>
        <dbReference type="ARBA" id="ARBA00004141"/>
    </source>
</evidence>
<feature type="transmembrane region" description="Helical" evidence="5">
    <location>
        <begin position="50"/>
        <end position="81"/>
    </location>
</feature>
<dbReference type="AlphaFoldDB" id="A0AAX1EI06"/>
<evidence type="ECO:0000313" key="7">
    <source>
        <dbReference type="EMBL" id="QBR84821.1"/>
    </source>
</evidence>
<evidence type="ECO:0000256" key="3">
    <source>
        <dbReference type="ARBA" id="ARBA00022989"/>
    </source>
</evidence>
<feature type="transmembrane region" description="Helical" evidence="5">
    <location>
        <begin position="111"/>
        <end position="134"/>
    </location>
</feature>
<feature type="transmembrane region" description="Helical" evidence="5">
    <location>
        <begin position="200"/>
        <end position="221"/>
    </location>
</feature>
<evidence type="ECO:0000256" key="2">
    <source>
        <dbReference type="ARBA" id="ARBA00022692"/>
    </source>
</evidence>
<feature type="domain" description="SLC26A/SulP transporter" evidence="6">
    <location>
        <begin position="14"/>
        <end position="400"/>
    </location>
</feature>
<evidence type="ECO:0000256" key="4">
    <source>
        <dbReference type="ARBA" id="ARBA00023136"/>
    </source>
</evidence>
<accession>A0AAX1EI06</accession>
<feature type="transmembrane region" description="Helical" evidence="5">
    <location>
        <begin position="20"/>
        <end position="43"/>
    </location>
</feature>
<dbReference type="GO" id="GO:0016020">
    <property type="term" value="C:membrane"/>
    <property type="evidence" value="ECO:0007669"/>
    <property type="project" value="UniProtKB-SubCell"/>
</dbReference>
<comment type="subcellular location">
    <subcellularLocation>
        <location evidence="1">Membrane</location>
        <topology evidence="1">Multi-pass membrane protein</topology>
    </subcellularLocation>
</comment>
<sequence>MLNVLKEISFKRIQHDLPASIVVFFVALPLCLGIALASGAPLFSGIISGVIGGIVVGIASGSNLGVSGPAAGLVVIVLLAIESFGSWPAFLVSVVLAGCFQLFMGYAKAGFIAYFFPSSVIKGMLTGIGLLIILKQIPYALGFDPDTIGDLSSFQFSIDITINYILNALNAFNNGAIFISFVSLAILILWDTVLIKKNRFFQIIQAPIVVVIVGILLNKLYQIGFWELSLGKDNLVQIPVAESVLDFLKQLTHPDFSALKEFTVWKIAVVLAIVASLETLLCVEATDKLDPHKRITPVNRELKAQGLGNVISGLLGGLPLTQVIIRSSANINFGGKTKLSTILHGIFLLISAAILAPLINMIPLSSLAAILIIVGYKLAKPTLFKKMYQLGSEQFMPFIATVIGILVTDLLRGIIIGIGFGIFFTLKHSYRNAYYMKTITEKENGDIVYHLVLAEEVSFFNKANIMQALDAIPSGSKVIIDCSNSKSIAYDVVELIHDFKENAKYKNIEVQTIDFLDFK</sequence>
<evidence type="ECO:0000259" key="6">
    <source>
        <dbReference type="Pfam" id="PF00916"/>
    </source>
</evidence>
<protein>
    <submittedName>
        <fullName evidence="7">SulP family inorganic anion transporter</fullName>
    </submittedName>
</protein>
<keyword evidence="2 5" id="KW-0812">Transmembrane</keyword>
<feature type="transmembrane region" description="Helical" evidence="5">
    <location>
        <begin position="345"/>
        <end position="374"/>
    </location>
</feature>
<feature type="transmembrane region" description="Helical" evidence="5">
    <location>
        <begin position="175"/>
        <end position="193"/>
    </location>
</feature>
<organism evidence="7 8">
    <name type="scientific">Legionella israelensis</name>
    <dbReference type="NCBI Taxonomy" id="454"/>
    <lineage>
        <taxon>Bacteria</taxon>
        <taxon>Pseudomonadati</taxon>
        <taxon>Pseudomonadota</taxon>
        <taxon>Gammaproteobacteria</taxon>
        <taxon>Legionellales</taxon>
        <taxon>Legionellaceae</taxon>
        <taxon>Legionella</taxon>
    </lineage>
</organism>
<keyword evidence="3 5" id="KW-1133">Transmembrane helix</keyword>
<dbReference type="GO" id="GO:0055085">
    <property type="term" value="P:transmembrane transport"/>
    <property type="evidence" value="ECO:0007669"/>
    <property type="project" value="InterPro"/>
</dbReference>
<dbReference type="EMBL" id="CP038254">
    <property type="protein sequence ID" value="QBR84821.1"/>
    <property type="molecule type" value="Genomic_DNA"/>
</dbReference>
<dbReference type="Proteomes" id="UP000295517">
    <property type="component" value="Chromosome"/>
</dbReference>
<feature type="transmembrane region" description="Helical" evidence="5">
    <location>
        <begin position="395"/>
        <end position="424"/>
    </location>
</feature>
<name>A0AAX1EI06_9GAMM</name>
<dbReference type="InterPro" id="IPR001902">
    <property type="entry name" value="SLC26A/SulP_fam"/>
</dbReference>
<evidence type="ECO:0000256" key="5">
    <source>
        <dbReference type="SAM" id="Phobius"/>
    </source>
</evidence>
<dbReference type="InterPro" id="IPR011547">
    <property type="entry name" value="SLC26A/SulP_dom"/>
</dbReference>
<reference evidence="7 8" key="1">
    <citation type="submission" date="2019-03" db="EMBL/GenBank/DDBJ databases">
        <title>Diverse conjugative elements silence natural transformation in Legionella species.</title>
        <authorList>
            <person name="Durieux I."/>
            <person name="Ginevra C."/>
            <person name="Attaiech L."/>
            <person name="Picq K."/>
            <person name="Juan P.A."/>
            <person name="Jarraud S."/>
            <person name="Charpentier X."/>
        </authorList>
    </citation>
    <scope>NUCLEOTIDE SEQUENCE [LARGE SCALE GENOMIC DNA]</scope>
    <source>
        <strain evidence="7 8">HL-0427-4011</strain>
    </source>
</reference>
<keyword evidence="4 5" id="KW-0472">Membrane</keyword>
<evidence type="ECO:0000313" key="8">
    <source>
        <dbReference type="Proteomes" id="UP000295517"/>
    </source>
</evidence>
<gene>
    <name evidence="7" type="ORF">E3983_10940</name>
</gene>
<dbReference type="Pfam" id="PF00916">
    <property type="entry name" value="Sulfate_transp"/>
    <property type="match status" value="1"/>
</dbReference>
<dbReference type="RefSeq" id="WP_135060991.1">
    <property type="nucleotide sequence ID" value="NZ_CP038254.1"/>
</dbReference>